<accession>L0A9Z0</accession>
<gene>
    <name evidence="1" type="ordered locus">Calag_0167</name>
</gene>
<dbReference type="RefSeq" id="WP_015231850.1">
    <property type="nucleotide sequence ID" value="NC_019791.1"/>
</dbReference>
<name>L0A9Z0_CALLD</name>
<dbReference type="SUPFAM" id="SSF141130">
    <property type="entry name" value="Acetamidase/Formamidase-like"/>
    <property type="match status" value="1"/>
</dbReference>
<dbReference type="EMBL" id="CP003378">
    <property type="protein sequence ID" value="AFZ69952.1"/>
    <property type="molecule type" value="Genomic_DNA"/>
</dbReference>
<dbReference type="HOGENOM" id="CLU_032013_1_0_2"/>
<organism evidence="1 2">
    <name type="scientific">Caldisphaera lagunensis (strain DSM 15908 / JCM 11604 / ANMR 0165 / IC-154)</name>
    <dbReference type="NCBI Taxonomy" id="1056495"/>
    <lineage>
        <taxon>Archaea</taxon>
        <taxon>Thermoproteota</taxon>
        <taxon>Thermoprotei</taxon>
        <taxon>Acidilobales</taxon>
        <taxon>Caldisphaeraceae</taxon>
        <taxon>Caldisphaera</taxon>
    </lineage>
</organism>
<protein>
    <submittedName>
        <fullName evidence="1">Putative acetamidase/formamidase</fullName>
    </submittedName>
</protein>
<proteinExistence type="predicted"/>
<sequence>MIQIDGFMDSNVHFKWSNKLKPIAYVNSGDELLIKVPDSSTKQIKYDFKTEDLSKLDSSKFDGAVGPIYVYDAKPGDALEVEIQDIKVDKWGWSAILSDFGILKKRFNERLIIWDIKENYAIAKDFLRGIKIPIRPFLGVIGLSPKEDKEYDMIPPQYFGGNMDNRLNGIGSKIYLPVNVEGALLSISDPHASQGDGEICGTAIETSAEVKLKVKVIKDLKIKRPFTISPNKDDFKGEVIAAMGISSDLYQAAKDAVNDMIELLNRQYKLSYEEGYVLSSVIGNLRISEIVDEPNFVVSLVIPKYILES</sequence>
<dbReference type="InParanoid" id="L0A9Z0"/>
<reference evidence="2" key="1">
    <citation type="submission" date="2012-03" db="EMBL/GenBank/DDBJ databases">
        <title>Complete genome of Caldisphaera lagunensis DSM 15908.</title>
        <authorList>
            <person name="Lucas S."/>
            <person name="Copeland A."/>
            <person name="Lapidus A."/>
            <person name="Glavina del Rio T."/>
            <person name="Dalin E."/>
            <person name="Tice H."/>
            <person name="Bruce D."/>
            <person name="Goodwin L."/>
            <person name="Pitluck S."/>
            <person name="Peters L."/>
            <person name="Mikhailova N."/>
            <person name="Teshima H."/>
            <person name="Kyrpides N."/>
            <person name="Mavromatis K."/>
            <person name="Ivanova N."/>
            <person name="Brettin T."/>
            <person name="Detter J.C."/>
            <person name="Han C."/>
            <person name="Larimer F."/>
            <person name="Land M."/>
            <person name="Hauser L."/>
            <person name="Markowitz V."/>
            <person name="Cheng J.-F."/>
            <person name="Hugenholtz P."/>
            <person name="Woyke T."/>
            <person name="Wu D."/>
            <person name="Spring S."/>
            <person name="Schroeder M."/>
            <person name="Brambilla E."/>
            <person name="Klenk H.-P."/>
            <person name="Eisen J.A."/>
        </authorList>
    </citation>
    <scope>NUCLEOTIDE SEQUENCE [LARGE SCALE GENOMIC DNA]</scope>
    <source>
        <strain evidence="2">DSM 15908 / JCM 11604 / IC-154</strain>
    </source>
</reference>
<dbReference type="Gene3D" id="2.60.120.580">
    <property type="entry name" value="Acetamidase/Formamidase-like domains"/>
    <property type="match status" value="2"/>
</dbReference>
<dbReference type="Proteomes" id="UP000010469">
    <property type="component" value="Chromosome"/>
</dbReference>
<dbReference type="Pfam" id="PF03069">
    <property type="entry name" value="FmdA_AmdA"/>
    <property type="match status" value="2"/>
</dbReference>
<dbReference type="PANTHER" id="PTHR31891:SF1">
    <property type="entry name" value="FORMAMIDASE C869.04-RELATED"/>
    <property type="match status" value="1"/>
</dbReference>
<dbReference type="FunCoup" id="L0A9Z0">
    <property type="interactions" value="4"/>
</dbReference>
<evidence type="ECO:0000313" key="2">
    <source>
        <dbReference type="Proteomes" id="UP000010469"/>
    </source>
</evidence>
<dbReference type="GO" id="GO:0016811">
    <property type="term" value="F:hydrolase activity, acting on carbon-nitrogen (but not peptide) bonds, in linear amides"/>
    <property type="evidence" value="ECO:0007669"/>
    <property type="project" value="InterPro"/>
</dbReference>
<dbReference type="GeneID" id="14211427"/>
<dbReference type="AlphaFoldDB" id="L0A9Z0"/>
<dbReference type="KEGG" id="clg:Calag_0167"/>
<dbReference type="eggNOG" id="arCOG01004">
    <property type="taxonomic scope" value="Archaea"/>
</dbReference>
<dbReference type="OrthoDB" id="42832at2157"/>
<dbReference type="Gene3D" id="3.10.28.20">
    <property type="entry name" value="Acetamidase/Formamidase-like domains"/>
    <property type="match status" value="1"/>
</dbReference>
<dbReference type="PANTHER" id="PTHR31891">
    <property type="entry name" value="FORMAMIDASE C869.04-RELATED"/>
    <property type="match status" value="1"/>
</dbReference>
<dbReference type="InterPro" id="IPR004304">
    <property type="entry name" value="FmdA_AmdA"/>
</dbReference>
<dbReference type="STRING" id="1056495.Calag_0167"/>
<keyword evidence="2" id="KW-1185">Reference proteome</keyword>
<evidence type="ECO:0000313" key="1">
    <source>
        <dbReference type="EMBL" id="AFZ69952.1"/>
    </source>
</evidence>